<dbReference type="Gene3D" id="1.10.533.10">
    <property type="entry name" value="Death Domain, Fas"/>
    <property type="match status" value="2"/>
</dbReference>
<comment type="function">
    <text evidence="2">Receptor for netrin required for axon guidance. Mediates axon repulsion of neuronal growth cones in the developing nervous system upon ligand binding.</text>
</comment>
<dbReference type="PANTHER" id="PTHR12582">
    <property type="entry name" value="NETRIN RECEPTOR UNC5"/>
    <property type="match status" value="1"/>
</dbReference>
<dbReference type="Pfam" id="PF00791">
    <property type="entry name" value="ZU5"/>
    <property type="match status" value="1"/>
</dbReference>
<dbReference type="InterPro" id="IPR000488">
    <property type="entry name" value="Death_dom"/>
</dbReference>
<dbReference type="PROSITE" id="PS51145">
    <property type="entry name" value="ZU5"/>
    <property type="match status" value="1"/>
</dbReference>
<dbReference type="EnsemblMetazoa" id="XM_030993909">
    <property type="protein sequence ID" value="XP_030849769"/>
    <property type="gene ID" value="LOC105447452"/>
</dbReference>
<dbReference type="InterPro" id="IPR057263">
    <property type="entry name" value="COR-B"/>
</dbReference>
<comment type="subcellular location">
    <subcellularLocation>
        <location evidence="2">Cell membrane</location>
        <topology evidence="2">Single-pass type I membrane protein</topology>
    </subcellularLocation>
</comment>
<feature type="compositionally biased region" description="Basic and acidic residues" evidence="3">
    <location>
        <begin position="699"/>
        <end position="708"/>
    </location>
</feature>
<feature type="region of interest" description="Disordered" evidence="3">
    <location>
        <begin position="203"/>
        <end position="303"/>
    </location>
</feature>
<feature type="compositionally biased region" description="Polar residues" evidence="3">
    <location>
        <begin position="203"/>
        <end position="216"/>
    </location>
</feature>
<evidence type="ECO:0000256" key="1">
    <source>
        <dbReference type="ARBA" id="ARBA00022737"/>
    </source>
</evidence>
<feature type="compositionally biased region" description="Low complexity" evidence="3">
    <location>
        <begin position="686"/>
        <end position="698"/>
    </location>
</feature>
<evidence type="ECO:0000259" key="4">
    <source>
        <dbReference type="PROSITE" id="PS50017"/>
    </source>
</evidence>
<keyword evidence="2" id="KW-0217">Developmental protein</keyword>
<dbReference type="InterPro" id="IPR011029">
    <property type="entry name" value="DEATH-like_dom_sf"/>
</dbReference>
<keyword evidence="1" id="KW-0677">Repeat</keyword>
<reference evidence="6" key="2">
    <citation type="submission" date="2021-01" db="UniProtKB">
        <authorList>
            <consortium name="EnsemblMetazoa"/>
        </authorList>
    </citation>
    <scope>IDENTIFICATION</scope>
</reference>
<keyword evidence="2" id="KW-0675">Receptor</keyword>
<dbReference type="RefSeq" id="XP_030849769.1">
    <property type="nucleotide sequence ID" value="XM_030993909.1"/>
</dbReference>
<keyword evidence="2" id="KW-0393">Immunoglobulin domain</keyword>
<dbReference type="InParanoid" id="A0A7M7PCK7"/>
<proteinExistence type="inferred from homology"/>
<dbReference type="FunFam" id="1.10.533.10:FF:000080">
    <property type="entry name" value="Uncharacterized protein"/>
    <property type="match status" value="1"/>
</dbReference>
<dbReference type="KEGG" id="spu:105447452"/>
<organism evidence="6 7">
    <name type="scientific">Strongylocentrotus purpuratus</name>
    <name type="common">Purple sea urchin</name>
    <dbReference type="NCBI Taxonomy" id="7668"/>
    <lineage>
        <taxon>Eukaryota</taxon>
        <taxon>Metazoa</taxon>
        <taxon>Echinodermata</taxon>
        <taxon>Eleutherozoa</taxon>
        <taxon>Echinozoa</taxon>
        <taxon>Echinoidea</taxon>
        <taxon>Euechinoidea</taxon>
        <taxon>Echinacea</taxon>
        <taxon>Camarodonta</taxon>
        <taxon>Echinidea</taxon>
        <taxon>Strongylocentrotidae</taxon>
        <taxon>Strongylocentrotus</taxon>
    </lineage>
</organism>
<evidence type="ECO:0000256" key="2">
    <source>
        <dbReference type="RuleBase" id="RU367033"/>
    </source>
</evidence>
<feature type="domain" description="ZU5" evidence="5">
    <location>
        <begin position="382"/>
        <end position="521"/>
    </location>
</feature>
<evidence type="ECO:0000256" key="3">
    <source>
        <dbReference type="SAM" id="MobiDB-lite"/>
    </source>
</evidence>
<accession>A0A7M7PCK7</accession>
<dbReference type="PROSITE" id="PS50017">
    <property type="entry name" value="DEATH_DOMAIN"/>
    <property type="match status" value="1"/>
</dbReference>
<feature type="compositionally biased region" description="Basic and acidic residues" evidence="3">
    <location>
        <begin position="283"/>
        <end position="301"/>
    </location>
</feature>
<evidence type="ECO:0000313" key="6">
    <source>
        <dbReference type="EnsemblMetazoa" id="XP_030849769"/>
    </source>
</evidence>
<dbReference type="GO" id="GO:0005042">
    <property type="term" value="F:netrin receptor activity"/>
    <property type="evidence" value="ECO:0007669"/>
    <property type="project" value="UniProtKB-UniRule"/>
</dbReference>
<evidence type="ECO:0000313" key="7">
    <source>
        <dbReference type="Proteomes" id="UP000007110"/>
    </source>
</evidence>
<dbReference type="Pfam" id="PF25497">
    <property type="entry name" value="COR-B"/>
    <property type="match status" value="1"/>
</dbReference>
<sequence>MLREKEIHKKDHTVEFTIDFHQFLPDGFLHRFYVRMAKWSMEKKKYIEPTFHSRQMVFFVDNHHRVEMTNETNSKECHQIKVMIHAVVPRGASSKGTKARVNLNENIIDYLHETLEDLKKLWARRMKYSVGILCPNCSKHGDKELVPIRDILKDQDEYASCNDGCVIDVSYILEAFNKGTQIPWEKQGDSSIGVHVDAANSSSVTGNTFIGQQNIIKPSRYSHGSEDDSLDEPSRKRDKKTNRETDSTTDEDERARRDKRTMSDGSKDDSLDGRPRKRKKKTDRQTDSSDEDGRTRGDKQTIDTVSDVQLNTLAARVPYDKYHHLSDELGIEYNEASRILKQHGSDSKPATRECLSVWKYKIGGSSTELNRILNAVHLGDKYHSEGIFDQTGGELHIPSYGLTLSIPPCALPEGSSETITLDVLTDIPPEISLRHDETLVSYGFQCLPSGLQFESEKPVRLKMPHCANLIDPRKVQVVLYSMNHDGEAARIVQTSRTCRVTYSHVEISLEHFSKGYMAMIKDVFTKYKRMSFMPFLPNIMPQCRKMMLQFRMVTKPHTIYWRDVHEIREKAEYQPAKDDDDEMNVKHKDLEVTCQLNDNDTLKQNINASFIKETKHTLYFELDFNGKADDELVTLKVIQSKLQMDIKLRTHFLASREMTKTSPGKKESASPRPSASTAVDIPPQGASAAAGEASTSKARPTEKSRDQDFDGLLKTVANRIDKDIDIDNLGVTLGFEPPDIKRYLQKNKQDHSYMGTLNMLRDWRKRTTRSKEREQLKKALISIDQNRLADELLSDDS</sequence>
<feature type="domain" description="Death" evidence="4">
    <location>
        <begin position="729"/>
        <end position="796"/>
    </location>
</feature>
<comment type="similarity">
    <text evidence="2">Belongs to the unc-5 family.</text>
</comment>
<protein>
    <recommendedName>
        <fullName evidence="2">Netrin receptor UNC5</fullName>
    </recommendedName>
</protein>
<name>A0A7M7PCK7_STRPU</name>
<reference evidence="7" key="1">
    <citation type="submission" date="2015-02" db="EMBL/GenBank/DDBJ databases">
        <title>Genome sequencing for Strongylocentrotus purpuratus.</title>
        <authorList>
            <person name="Murali S."/>
            <person name="Liu Y."/>
            <person name="Vee V."/>
            <person name="English A."/>
            <person name="Wang M."/>
            <person name="Skinner E."/>
            <person name="Han Y."/>
            <person name="Muzny D.M."/>
            <person name="Worley K.C."/>
            <person name="Gibbs R.A."/>
        </authorList>
    </citation>
    <scope>NUCLEOTIDE SEQUENCE</scope>
</reference>
<keyword evidence="7" id="KW-1185">Reference proteome</keyword>
<feature type="compositionally biased region" description="Basic and acidic residues" evidence="3">
    <location>
        <begin position="253"/>
        <end position="274"/>
    </location>
</feature>
<dbReference type="InterPro" id="IPR000906">
    <property type="entry name" value="ZU5_dom"/>
</dbReference>
<dbReference type="InterPro" id="IPR037936">
    <property type="entry name" value="UNC5A-D"/>
</dbReference>
<dbReference type="GO" id="GO:0005886">
    <property type="term" value="C:plasma membrane"/>
    <property type="evidence" value="ECO:0007669"/>
    <property type="project" value="UniProtKB-SubCell"/>
</dbReference>
<dbReference type="CDD" id="cd01670">
    <property type="entry name" value="Death"/>
    <property type="match status" value="1"/>
</dbReference>
<dbReference type="PANTHER" id="PTHR12582:SF41">
    <property type="entry name" value="UNC5C-LIKE PROTEIN"/>
    <property type="match status" value="1"/>
</dbReference>
<feature type="region of interest" description="Disordered" evidence="3">
    <location>
        <begin position="655"/>
        <end position="709"/>
    </location>
</feature>
<dbReference type="SMART" id="SM00218">
    <property type="entry name" value="ZU5"/>
    <property type="match status" value="1"/>
</dbReference>
<dbReference type="GeneID" id="105447452"/>
<dbReference type="Proteomes" id="UP000007110">
    <property type="component" value="Unassembled WGS sequence"/>
</dbReference>
<dbReference type="Gene3D" id="2.60.220.30">
    <property type="match status" value="1"/>
</dbReference>
<dbReference type="AlphaFoldDB" id="A0A7M7PCK7"/>
<dbReference type="SUPFAM" id="SSF47986">
    <property type="entry name" value="DEATH domain"/>
    <property type="match status" value="2"/>
</dbReference>
<evidence type="ECO:0000259" key="5">
    <source>
        <dbReference type="PROSITE" id="PS51145"/>
    </source>
</evidence>